<sequence length="1163" mass="134988">MFARLFLYPLNFDFSNELILQHLPIPRYLSDLQVDNLITLDFESGELNLKFNHVFSSLGFKYNAFEVTEMEGSDKTLRELMRGVVRIRKTTREPIAYNNTLFLNILKNEDRLSPVLNILNKFHELIVQLRISGSDFVLKMNSNTDVKYVSYLLASYWIERWYTFEGVTSSEDFWSVVTYDGTLSQLKEKLCFMLKLDHKGFWITREIYYPRGKYVLIRNVMENYDSFIPMYDFKIEFIIKNSILLDDLIEYINAQPHAILHIIPHYFIYHVHKFDTEESMIKYLEWSVLRAQKDVASYTNSVINMDGLRFTRGAILSNSATSYMKFLNVLLWNSYDFEIPVSDDSFQWKALLRAEFNNFITKYDLHDLFPTNTFPAPKYLREYVCNFLNNFQPQNEIQVALRKILENYLFVTYDGPFPVPQLKTLGRVNVSSGNSQIVTFSEIPSNGIFSLLNLSYIQFTQEKLSMYNYKNVNPRTRSSFIGGIITAKSARVEVSIEVESVLRAMQSVREGEVVRALVRKLCPFETNAYAASLANLYLKSIPAPVSFWYGLFLHFSKAPIKMDEIDTDVNEDGVSFGLQVKLHSYTLRKEVIIYNASTPKILGVCDTLFSYLGVNNRETVTIGFTELKKIFSRTLVLGSVDRGDPIGTILEKFFNVSVKQVGALGSGRVIRSEASHFEFAVSYTSVISDMDIAMFSSVADLDSFLINVIFHYMSNILPELGIWKINYCTYEVSQYIMNLVTSMTTLGNIYVILFITPQFGKVLNYERYLIFFRRPIPLEDVTSLLVPNLPTSIENVVEARRVERQIKDLNELLLMRDDAFPRLYLFAQSESAFLQSCLTLFSHRVSHIIVAKGHGTQYISYYGMISPIRLRLCMRVDHILQMSNLALERFDVSSYGSSAFRYQKDVNILGLGNYYREMSRLLILTDLEGLGVLDSLTSFIEYSDELHYVGVGDERVRNILCVPIYSPYTVYDLKTYEHLTAFNVIFEKRFFPMTSLTAMVSEVEQLYEKYNKPLVIFFTFMLFNVRQSADELLETLGFIFELRKLFPEIIYRIYFNVYLDSREFPDKRHFTSDHSLALFNDIYLKLAEEKLSGTFSQHYDYVELITTSQLIELAREHEVEIRALNMTPRHVDFMLWNLNFGLDPADCSGLHISQSFIPMLVLD</sequence>
<accession>A0A1L3KPA7</accession>
<protein>
    <submittedName>
        <fullName evidence="1">Uncharacterized protein</fullName>
    </submittedName>
</protein>
<name>A0A1L3KPA7_9VIRU</name>
<proteinExistence type="predicted"/>
<dbReference type="EMBL" id="KX884699">
    <property type="protein sequence ID" value="APG79179.1"/>
    <property type="molecule type" value="Genomic_RNA"/>
</dbReference>
<evidence type="ECO:0000313" key="1">
    <source>
        <dbReference type="EMBL" id="APG79179.1"/>
    </source>
</evidence>
<organism evidence="1">
    <name type="scientific">Hubei diptera virus 21</name>
    <dbReference type="NCBI Taxonomy" id="1922882"/>
    <lineage>
        <taxon>Viruses</taxon>
        <taxon>Riboviria</taxon>
    </lineage>
</organism>
<reference evidence="1" key="1">
    <citation type="journal article" date="2016" name="Nature">
        <title>Redefining the invertebrate RNA virosphere.</title>
        <authorList>
            <person name="Shi M."/>
            <person name="Lin X.D."/>
            <person name="Tian J.H."/>
            <person name="Chen L.J."/>
            <person name="Chen X."/>
            <person name="Li C.X."/>
            <person name="Qin X.C."/>
            <person name="Li J."/>
            <person name="Cao J.P."/>
            <person name="Eden J.S."/>
            <person name="Buchmann J."/>
            <person name="Wang W."/>
            <person name="Xu J."/>
            <person name="Holmes E.C."/>
            <person name="Zhang Y.Z."/>
        </authorList>
    </citation>
    <scope>NUCLEOTIDE SEQUENCE</scope>
    <source>
        <strain evidence="1">SCM95013</strain>
    </source>
</reference>